<gene>
    <name evidence="2" type="ORF">D7316_04099</name>
</gene>
<keyword evidence="1" id="KW-0472">Membrane</keyword>
<sequence length="79" mass="8843">MINNDFQRGAQSFSRGMTIVGSVILMVCVALLTVNWWQEGRWVWVGLGIAIVIVNIGLVYLQFRRRKLTPPTKPPSDGA</sequence>
<protein>
    <submittedName>
        <fullName evidence="2">Uncharacterized protein</fullName>
    </submittedName>
</protein>
<reference evidence="2 3" key="1">
    <citation type="submission" date="2018-11" db="EMBL/GenBank/DDBJ databases">
        <title>Gordonia insulae sp. nov., isolated from an island soil.</title>
        <authorList>
            <person name="Kim Y.S."/>
            <person name="Kim S.B."/>
        </authorList>
    </citation>
    <scope>NUCLEOTIDE SEQUENCE [LARGE SCALE GENOMIC DNA]</scope>
    <source>
        <strain evidence="2 3">MMS17-SY073</strain>
    </source>
</reference>
<dbReference type="KEGG" id="gom:D7316_04099"/>
<keyword evidence="3" id="KW-1185">Reference proteome</keyword>
<evidence type="ECO:0000256" key="1">
    <source>
        <dbReference type="SAM" id="Phobius"/>
    </source>
</evidence>
<accession>A0A3G8JRD6</accession>
<evidence type="ECO:0000313" key="3">
    <source>
        <dbReference type="Proteomes" id="UP000271469"/>
    </source>
</evidence>
<proteinExistence type="predicted"/>
<dbReference type="AlphaFoldDB" id="A0A3G8JRD6"/>
<dbReference type="Proteomes" id="UP000271469">
    <property type="component" value="Chromosome"/>
</dbReference>
<dbReference type="EMBL" id="CP033972">
    <property type="protein sequence ID" value="AZG47488.1"/>
    <property type="molecule type" value="Genomic_DNA"/>
</dbReference>
<evidence type="ECO:0000313" key="2">
    <source>
        <dbReference type="EMBL" id="AZG47488.1"/>
    </source>
</evidence>
<dbReference type="RefSeq" id="WP_124709839.1">
    <property type="nucleotide sequence ID" value="NZ_CP033972.1"/>
</dbReference>
<feature type="transmembrane region" description="Helical" evidence="1">
    <location>
        <begin position="12"/>
        <end position="36"/>
    </location>
</feature>
<keyword evidence="1" id="KW-0812">Transmembrane</keyword>
<keyword evidence="1" id="KW-1133">Transmembrane helix</keyword>
<organism evidence="2 3">
    <name type="scientific">Gordonia insulae</name>
    <dbReference type="NCBI Taxonomy" id="2420509"/>
    <lineage>
        <taxon>Bacteria</taxon>
        <taxon>Bacillati</taxon>
        <taxon>Actinomycetota</taxon>
        <taxon>Actinomycetes</taxon>
        <taxon>Mycobacteriales</taxon>
        <taxon>Gordoniaceae</taxon>
        <taxon>Gordonia</taxon>
    </lineage>
</organism>
<feature type="transmembrane region" description="Helical" evidence="1">
    <location>
        <begin position="42"/>
        <end position="63"/>
    </location>
</feature>
<dbReference type="OrthoDB" id="4376561at2"/>
<name>A0A3G8JRD6_9ACTN</name>